<accession>A0A1G7YWK1</accession>
<protein>
    <submittedName>
        <fullName evidence="2">Uncharacterized protein</fullName>
    </submittedName>
</protein>
<evidence type="ECO:0000256" key="1">
    <source>
        <dbReference type="SAM" id="SignalP"/>
    </source>
</evidence>
<gene>
    <name evidence="2" type="ORF">SAMN04489735_100831</name>
</gene>
<dbReference type="Proteomes" id="UP000198956">
    <property type="component" value="Unassembled WGS sequence"/>
</dbReference>
<reference evidence="2 3" key="1">
    <citation type="submission" date="2016-10" db="EMBL/GenBank/DDBJ databases">
        <authorList>
            <person name="de Groot N.N."/>
        </authorList>
    </citation>
    <scope>NUCLEOTIDE SEQUENCE [LARGE SCALE GENOMIC DNA]</scope>
    <source>
        <strain evidence="2 3">L 420-91</strain>
    </source>
</reference>
<proteinExistence type="predicted"/>
<dbReference type="OrthoDB" id="2653598at2"/>
<dbReference type="EMBL" id="FNDE01000008">
    <property type="protein sequence ID" value="SDH00757.1"/>
    <property type="molecule type" value="Genomic_DNA"/>
</dbReference>
<feature type="chain" id="PRO_5038620009" evidence="1">
    <location>
        <begin position="22"/>
        <end position="259"/>
    </location>
</feature>
<name>A0A1G7YWK1_ANETH</name>
<dbReference type="RefSeq" id="WP_057898902.1">
    <property type="nucleotide sequence ID" value="NZ_FNDE01000008.1"/>
</dbReference>
<dbReference type="AlphaFoldDB" id="A0A1G7YWK1"/>
<evidence type="ECO:0000313" key="2">
    <source>
        <dbReference type="EMBL" id="SDH00757.1"/>
    </source>
</evidence>
<feature type="signal peptide" evidence="1">
    <location>
        <begin position="1"/>
        <end position="21"/>
    </location>
</feature>
<organism evidence="2 3">
    <name type="scientific">Aneurinibacillus thermoaerophilus</name>
    <dbReference type="NCBI Taxonomy" id="143495"/>
    <lineage>
        <taxon>Bacteria</taxon>
        <taxon>Bacillati</taxon>
        <taxon>Bacillota</taxon>
        <taxon>Bacilli</taxon>
        <taxon>Bacillales</taxon>
        <taxon>Paenibacillaceae</taxon>
        <taxon>Aneurinibacillus group</taxon>
        <taxon>Aneurinibacillus</taxon>
    </lineage>
</organism>
<evidence type="ECO:0000313" key="3">
    <source>
        <dbReference type="Proteomes" id="UP000198956"/>
    </source>
</evidence>
<sequence length="259" mass="28870">MKKALFICALASLVIPTVVSATSTNSTSLADPTIIESKSHSSETIPASMEPGVVIEYDENNKMHIVHKPNLEDFYVEVEDLEQVKSNTAKNNNTLKLEDNAIVPNFENEKLFLPKPQPGMRVAYDGQGLPAFIKVNGEVYYGDNNKQMSAPVIRNQYVYGNITWYDDAIGQEKHKLGPKDCATKKGYDEPDVGTPIIVTKTDDGKTDTLTKWDVGTLPNAILDIRLEEMRDYFNVPAGYKTKNGKKISYGSFQGKYIHK</sequence>
<keyword evidence="1" id="KW-0732">Signal</keyword>